<dbReference type="AlphaFoldDB" id="A0A291GDJ3"/>
<accession>A0A291GDJ3</accession>
<reference evidence="1 2" key="1">
    <citation type="submission" date="2017-06" db="EMBL/GenBank/DDBJ databases">
        <title>Celeribacter sp. TSPH2 complete genome sequence.</title>
        <authorList>
            <person name="Woo J.-H."/>
            <person name="Kim H.-S."/>
        </authorList>
    </citation>
    <scope>NUCLEOTIDE SEQUENCE [LARGE SCALE GENOMIC DNA]</scope>
    <source>
        <strain evidence="1 2">TSPH2</strain>
    </source>
</reference>
<proteinExistence type="predicted"/>
<dbReference type="KEGG" id="ceh:CEW89_13270"/>
<protein>
    <recommendedName>
        <fullName evidence="3">Flagellar biosynthesis protein FlgN</fullName>
    </recommendedName>
</protein>
<dbReference type="STRING" id="1758178.GCA_001550095_03933"/>
<dbReference type="GO" id="GO:0044780">
    <property type="term" value="P:bacterial-type flagellum assembly"/>
    <property type="evidence" value="ECO:0007669"/>
    <property type="project" value="InterPro"/>
</dbReference>
<name>A0A291GDJ3_9RHOB</name>
<keyword evidence="2" id="KW-1185">Reference proteome</keyword>
<dbReference type="InterPro" id="IPR036679">
    <property type="entry name" value="FlgN-like_sf"/>
</dbReference>
<organism evidence="1 2">
    <name type="scientific">Celeribacter ethanolicus</name>
    <dbReference type="NCBI Taxonomy" id="1758178"/>
    <lineage>
        <taxon>Bacteria</taxon>
        <taxon>Pseudomonadati</taxon>
        <taxon>Pseudomonadota</taxon>
        <taxon>Alphaproteobacteria</taxon>
        <taxon>Rhodobacterales</taxon>
        <taxon>Roseobacteraceae</taxon>
        <taxon>Celeribacter</taxon>
    </lineage>
</organism>
<gene>
    <name evidence="1" type="ORF">CEW89_13270</name>
</gene>
<dbReference type="RefSeq" id="WP_066703046.1">
    <property type="nucleotide sequence ID" value="NZ_CP022196.1"/>
</dbReference>
<evidence type="ECO:0000313" key="1">
    <source>
        <dbReference type="EMBL" id="ATG48449.1"/>
    </source>
</evidence>
<evidence type="ECO:0008006" key="3">
    <source>
        <dbReference type="Google" id="ProtNLM"/>
    </source>
</evidence>
<evidence type="ECO:0000313" key="2">
    <source>
        <dbReference type="Proteomes" id="UP000217935"/>
    </source>
</evidence>
<dbReference type="OrthoDB" id="7862070at2"/>
<sequence length="117" mass="12924">MAFLDAFRPASALADLLDKEKAAILKGDFATLETLSKSKESLLSLVAKSKTPVVVLQDLKKRSEHNKRLLMASAKGLRTARERILSLRHQSRGFTAYGPAGKATEIERKSLTMKRKA</sequence>
<dbReference type="EMBL" id="CP022196">
    <property type="protein sequence ID" value="ATG48449.1"/>
    <property type="molecule type" value="Genomic_DNA"/>
</dbReference>
<dbReference type="SUPFAM" id="SSF140566">
    <property type="entry name" value="FlgN-like"/>
    <property type="match status" value="1"/>
</dbReference>
<dbReference type="Proteomes" id="UP000217935">
    <property type="component" value="Chromosome"/>
</dbReference>